<name>A0A3L9YVN2_9FLAO</name>
<keyword evidence="2" id="KW-1003">Cell membrane</keyword>
<dbReference type="PANTHER" id="PTHR42723:SF1">
    <property type="entry name" value="CHLOROPHYLL SYNTHASE, CHLOROPLASTIC"/>
    <property type="match status" value="1"/>
</dbReference>
<sequence>MNFLKLIRFQNLFIIALVQVFIKYGLFESLDIQLAMNNFQFALLVIATLCIAAAGNVINDIYDIEIDKINKPEKLIVGRKVSETAANRIFLILNILGVGIGFYLANTLGKPGMASIFIICSALLYLYASYLKGILLIGNILVSVLVALSILIVGVFDIIPAINTDQMNMQLKAMKILLHYAFFAFMINLIREIVKDIEDINGDKNGGMNTLPIAIGRKRAAFVVFCLGVLMVFSVVGYMYVVLYNTQYIILYFLFLVVGPLLYFCIKAWSAESKKEFAFLSFFLKIIMFTGICSILLYPMVVLK</sequence>
<feature type="transmembrane region" description="Helical" evidence="6">
    <location>
        <begin position="39"/>
        <end position="64"/>
    </location>
</feature>
<dbReference type="AlphaFoldDB" id="A0A3L9YVN2"/>
<feature type="transmembrane region" description="Helical" evidence="6">
    <location>
        <begin position="9"/>
        <end position="27"/>
    </location>
</feature>
<dbReference type="Gene3D" id="1.20.120.1780">
    <property type="entry name" value="UbiA prenyltransferase"/>
    <property type="match status" value="1"/>
</dbReference>
<feature type="transmembrane region" description="Helical" evidence="6">
    <location>
        <begin position="220"/>
        <end position="243"/>
    </location>
</feature>
<dbReference type="PANTHER" id="PTHR42723">
    <property type="entry name" value="CHLOROPHYLL SYNTHASE"/>
    <property type="match status" value="1"/>
</dbReference>
<feature type="transmembrane region" description="Helical" evidence="6">
    <location>
        <begin position="176"/>
        <end position="194"/>
    </location>
</feature>
<dbReference type="Pfam" id="PF01040">
    <property type="entry name" value="UbiA"/>
    <property type="match status" value="1"/>
</dbReference>
<evidence type="ECO:0000256" key="3">
    <source>
        <dbReference type="ARBA" id="ARBA00022692"/>
    </source>
</evidence>
<dbReference type="CDD" id="cd13961">
    <property type="entry name" value="PT_UbiA_DGGGPS"/>
    <property type="match status" value="1"/>
</dbReference>
<keyword evidence="4 6" id="KW-1133">Transmembrane helix</keyword>
<dbReference type="InterPro" id="IPR050475">
    <property type="entry name" value="Prenyltransferase_related"/>
</dbReference>
<dbReference type="InterPro" id="IPR044878">
    <property type="entry name" value="UbiA_sf"/>
</dbReference>
<evidence type="ECO:0000313" key="8">
    <source>
        <dbReference type="Proteomes" id="UP000271339"/>
    </source>
</evidence>
<dbReference type="GO" id="GO:0016020">
    <property type="term" value="C:membrane"/>
    <property type="evidence" value="ECO:0007669"/>
    <property type="project" value="UniProtKB-SubCell"/>
</dbReference>
<keyword evidence="5 6" id="KW-0472">Membrane</keyword>
<organism evidence="7 8">
    <name type="scientific">Ulvibacter antarcticus</name>
    <dbReference type="NCBI Taxonomy" id="442714"/>
    <lineage>
        <taxon>Bacteria</taxon>
        <taxon>Pseudomonadati</taxon>
        <taxon>Bacteroidota</taxon>
        <taxon>Flavobacteriia</taxon>
        <taxon>Flavobacteriales</taxon>
        <taxon>Flavobacteriaceae</taxon>
        <taxon>Ulvibacter</taxon>
    </lineage>
</organism>
<gene>
    <name evidence="7" type="ORF">BXY75_1449</name>
</gene>
<dbReference type="NCBIfam" id="NF009512">
    <property type="entry name" value="PRK12872.1-1"/>
    <property type="match status" value="1"/>
</dbReference>
<comment type="caution">
    <text evidence="7">The sequence shown here is derived from an EMBL/GenBank/DDBJ whole genome shotgun (WGS) entry which is preliminary data.</text>
</comment>
<evidence type="ECO:0000256" key="1">
    <source>
        <dbReference type="ARBA" id="ARBA00004141"/>
    </source>
</evidence>
<keyword evidence="8" id="KW-1185">Reference proteome</keyword>
<evidence type="ECO:0000256" key="5">
    <source>
        <dbReference type="ARBA" id="ARBA00023136"/>
    </source>
</evidence>
<feature type="transmembrane region" description="Helical" evidence="6">
    <location>
        <begin position="85"/>
        <end position="105"/>
    </location>
</feature>
<feature type="transmembrane region" description="Helical" evidence="6">
    <location>
        <begin position="249"/>
        <end position="266"/>
    </location>
</feature>
<protein>
    <submittedName>
        <fullName evidence="7">4-hydroxybenzoate polyprenyltransferase</fullName>
    </submittedName>
</protein>
<feature type="transmembrane region" description="Helical" evidence="6">
    <location>
        <begin position="135"/>
        <end position="156"/>
    </location>
</feature>
<comment type="subcellular location">
    <subcellularLocation>
        <location evidence="1">Membrane</location>
        <topology evidence="1">Multi-pass membrane protein</topology>
    </subcellularLocation>
</comment>
<evidence type="ECO:0000256" key="6">
    <source>
        <dbReference type="SAM" id="Phobius"/>
    </source>
</evidence>
<dbReference type="InterPro" id="IPR000537">
    <property type="entry name" value="UbiA_prenyltransferase"/>
</dbReference>
<dbReference type="OrthoDB" id="9811562at2"/>
<feature type="transmembrane region" description="Helical" evidence="6">
    <location>
        <begin position="278"/>
        <end position="301"/>
    </location>
</feature>
<evidence type="ECO:0000256" key="2">
    <source>
        <dbReference type="ARBA" id="ARBA00022475"/>
    </source>
</evidence>
<proteinExistence type="predicted"/>
<evidence type="ECO:0000256" key="4">
    <source>
        <dbReference type="ARBA" id="ARBA00022989"/>
    </source>
</evidence>
<dbReference type="EMBL" id="REFC01000012">
    <property type="protein sequence ID" value="RMA64573.1"/>
    <property type="molecule type" value="Genomic_DNA"/>
</dbReference>
<dbReference type="GO" id="GO:0016765">
    <property type="term" value="F:transferase activity, transferring alkyl or aryl (other than methyl) groups"/>
    <property type="evidence" value="ECO:0007669"/>
    <property type="project" value="InterPro"/>
</dbReference>
<dbReference type="Proteomes" id="UP000271339">
    <property type="component" value="Unassembled WGS sequence"/>
</dbReference>
<dbReference type="RefSeq" id="WP_121907009.1">
    <property type="nucleotide sequence ID" value="NZ_REFC01000012.1"/>
</dbReference>
<accession>A0A3L9YVN2</accession>
<feature type="transmembrane region" description="Helical" evidence="6">
    <location>
        <begin position="111"/>
        <end position="128"/>
    </location>
</feature>
<reference evidence="7 8" key="1">
    <citation type="submission" date="2018-10" db="EMBL/GenBank/DDBJ databases">
        <title>Genomic Encyclopedia of Archaeal and Bacterial Type Strains, Phase II (KMG-II): from individual species to whole genera.</title>
        <authorList>
            <person name="Goeker M."/>
        </authorList>
    </citation>
    <scope>NUCLEOTIDE SEQUENCE [LARGE SCALE GENOMIC DNA]</scope>
    <source>
        <strain evidence="7 8">DSM 23424</strain>
    </source>
</reference>
<dbReference type="Gene3D" id="1.10.357.140">
    <property type="entry name" value="UbiA prenyltransferase"/>
    <property type="match status" value="1"/>
</dbReference>
<evidence type="ECO:0000313" key="7">
    <source>
        <dbReference type="EMBL" id="RMA64573.1"/>
    </source>
</evidence>
<keyword evidence="7" id="KW-0808">Transferase</keyword>
<keyword evidence="3 6" id="KW-0812">Transmembrane</keyword>